<proteinExistence type="predicted"/>
<protein>
    <submittedName>
        <fullName evidence="1">Uncharacterized protein</fullName>
    </submittedName>
</protein>
<evidence type="ECO:0000313" key="1">
    <source>
        <dbReference type="EMBL" id="AYP71808.1"/>
    </source>
</evidence>
<reference evidence="1 2" key="1">
    <citation type="journal article" date="2019" name="Virus Res.">
        <title>The mycovirome of a fungal collection from the sea cucumber Holothuria polii.</title>
        <authorList>
            <person name="Nerva L."/>
            <person name="Forgia M."/>
            <person name="Ciuffo M."/>
            <person name="Chitarra W."/>
            <person name="Chiapello M."/>
            <person name="Vallino M."/>
            <person name="Varese G.C."/>
            <person name="Turina M."/>
        </authorList>
    </citation>
    <scope>NUCLEOTIDE SEQUENCE [LARGE SCALE GENOMIC DNA]</scope>
    <source>
        <strain evidence="1">MUT1993</strain>
    </source>
</reference>
<dbReference type="GeneID" id="80549599"/>
<dbReference type="Proteomes" id="UP000503622">
    <property type="component" value="Genome"/>
</dbReference>
<name>A0A3G3C4N7_9VIRU</name>
<dbReference type="EMBL" id="MG887757">
    <property type="protein sequence ID" value="AYP71808.1"/>
    <property type="molecule type" value="Genomic_RNA"/>
</dbReference>
<accession>A0A3G3C4N7</accession>
<evidence type="ECO:0000313" key="2">
    <source>
        <dbReference type="Proteomes" id="UP000503622"/>
    </source>
</evidence>
<dbReference type="KEGG" id="vg:80549599"/>
<keyword evidence="2" id="KW-1185">Reference proteome</keyword>
<sequence length="695" mass="75583">MADLARLRAIALSGDLTVNLTAAILHHLSPDQSETTRYGIADVREVMTWLSRAPGQFYGDVVAATGVTPAILSAIVDEMDDAACADAATMANAMATPDAEWDREHRNRFTTALATHSADAARLAAQSSAEFAALDSLVEAGYANEDHARTAVNEMNRAYGVNYRVLTRQRARSCVAIAVKYRLPDLTTAHILTPWCLSRTAAMAYVAVVARHIRRQQSEARAGRIARTALSYASRSGLDAVRSVVEPAVAILTSFRYDAERLAFVDTFDRERESITTRASSVLVAFACIHMCGETDVLIRAAQLRADVVPDQTPPHPSVVEYTETVDDEQTGLLMFSRLLHAARAQRDQSRAGPRVNKDLMLGYVARGKKKSERNTMACINRVEEAVSLLRSKKADVLNTLFVIEWGGEFDYPTVMAALAVARLDVCVDIGPSGIDLPGADVVADDTPEEYNYSLLISSAEERMMPRMPRISYPKDEPLESKLLRVAEFYCRDGRSNIAYISGGTLQHEGTPVSVCVDTNNRLDAIRNATAQVPINFACAEALIPPLCPHGAQAPLEEYLDTSSLIDEECPNCNAHYRSVALLSAACAKGHTRVVKPRSSYAHNFHVSLELVPGHPTCPEDTLTTIDSMVAANVCRNADWGDTPNFPLGGGNPSSENYRKLNAITMKHVYACLSSVATGPFDYDDMASIAASIAP</sequence>
<organism evidence="1 2">
    <name type="scientific">Aspergillus spelaeus tetramycovirus 1</name>
    <dbReference type="NCBI Taxonomy" id="2485922"/>
    <lineage>
        <taxon>Viruses</taxon>
        <taxon>Riboviria</taxon>
        <taxon>Riboviria incertae sedis</taxon>
        <taxon>Polymycoviridae</taxon>
        <taxon>Polymycovirus</taxon>
        <taxon>Polymycovirus aspelaei</taxon>
        <taxon>Aspergillus spelaeus polymycovirus 1</taxon>
    </lineage>
</organism>
<dbReference type="RefSeq" id="YP_010839682.1">
    <property type="nucleotide sequence ID" value="NC_078038.1"/>
</dbReference>